<dbReference type="InterPro" id="IPR018289">
    <property type="entry name" value="MULE_transposase_dom"/>
</dbReference>
<feature type="domain" description="MULE transposase" evidence="1">
    <location>
        <begin position="309"/>
        <end position="378"/>
    </location>
</feature>
<name>A0A699GNM1_TANCI</name>
<gene>
    <name evidence="2" type="ORF">Tci_126183</name>
</gene>
<protein>
    <recommendedName>
        <fullName evidence="1">MULE transposase domain-containing protein</fullName>
    </recommendedName>
</protein>
<sequence>MKIIINHGGTFTTPPKISYKGGKVIWVDDIDSDIFSIVEITKPLVVGTTSKPNEPDISSGSEAEVDVSKDEWLQEALKKLHINSQKGSGSGSDSQDNDYFMDEENLIDDVEVDMADFKSHTDPDVEWVGCKETIEEENQVFKLEEVDHEECDNGSDLDEGVRRKALRKVARMHKAKAGKGETIWKENFFVREQFSTSKLVKDKEVKTLEDNHKCLQSRIVKKCKASFLPREVEESITLNPYIPLSSLKDQFQKKIKVGVSNQKVFRAKKMAYERVVVKIEVERPQDPDSEERKFKRIYVCLGPLKEGLRAVGVDPNNGIYPLAYAVVESENKDSWKWFLECLGDYLDLFKNSNFTFISNRQKGVIPVIVETFPSVEHRQLVDGMDKPIITCLEYIREYLVKRIVNVQKVQDKCDGPLTPNAAKVFKFIVTAAKKLKNGSDLYQVTCPWGDQFVVNITERVCSYRKWELSGMPCSYAVAAIWNMASNGTDTGIHESYCNPCHWLSTWKEMYMFKINPVNGPRSWEKSDVPTTIIPPKPQPQIDRPLKKREKSTAKLADEMMKSKKLTRTGKSVTCSLCNRLVTIKEVARVKEVLEMPVLVVHSKVEMLVLVVHSKVEMLVLVVHRQHIL</sequence>
<accession>A0A699GNM1</accession>
<dbReference type="AlphaFoldDB" id="A0A699GNM1"/>
<dbReference type="PANTHER" id="PTHR31973:SF190">
    <property type="entry name" value="MULE TRANSPOSASE DOMAIN-CONTAINING PROTEIN"/>
    <property type="match status" value="1"/>
</dbReference>
<dbReference type="EMBL" id="BKCJ010026571">
    <property type="protein sequence ID" value="GEV54206.1"/>
    <property type="molecule type" value="Genomic_DNA"/>
</dbReference>
<evidence type="ECO:0000313" key="2">
    <source>
        <dbReference type="EMBL" id="GEV54206.1"/>
    </source>
</evidence>
<proteinExistence type="predicted"/>
<organism evidence="2">
    <name type="scientific">Tanacetum cinerariifolium</name>
    <name type="common">Dalmatian daisy</name>
    <name type="synonym">Chrysanthemum cinerariifolium</name>
    <dbReference type="NCBI Taxonomy" id="118510"/>
    <lineage>
        <taxon>Eukaryota</taxon>
        <taxon>Viridiplantae</taxon>
        <taxon>Streptophyta</taxon>
        <taxon>Embryophyta</taxon>
        <taxon>Tracheophyta</taxon>
        <taxon>Spermatophyta</taxon>
        <taxon>Magnoliopsida</taxon>
        <taxon>eudicotyledons</taxon>
        <taxon>Gunneridae</taxon>
        <taxon>Pentapetalae</taxon>
        <taxon>asterids</taxon>
        <taxon>campanulids</taxon>
        <taxon>Asterales</taxon>
        <taxon>Asteraceae</taxon>
        <taxon>Asteroideae</taxon>
        <taxon>Anthemideae</taxon>
        <taxon>Anthemidinae</taxon>
        <taxon>Tanacetum</taxon>
    </lineage>
</organism>
<evidence type="ECO:0000259" key="1">
    <source>
        <dbReference type="Pfam" id="PF10551"/>
    </source>
</evidence>
<comment type="caution">
    <text evidence="2">The sequence shown here is derived from an EMBL/GenBank/DDBJ whole genome shotgun (WGS) entry which is preliminary data.</text>
</comment>
<dbReference type="PANTHER" id="PTHR31973">
    <property type="entry name" value="POLYPROTEIN, PUTATIVE-RELATED"/>
    <property type="match status" value="1"/>
</dbReference>
<reference evidence="2" key="1">
    <citation type="journal article" date="2019" name="Sci. Rep.">
        <title>Draft genome of Tanacetum cinerariifolium, the natural source of mosquito coil.</title>
        <authorList>
            <person name="Yamashiro T."/>
            <person name="Shiraishi A."/>
            <person name="Satake H."/>
            <person name="Nakayama K."/>
        </authorList>
    </citation>
    <scope>NUCLEOTIDE SEQUENCE</scope>
</reference>
<dbReference type="Pfam" id="PF10551">
    <property type="entry name" value="MULE"/>
    <property type="match status" value="1"/>
</dbReference>